<proteinExistence type="predicted"/>
<feature type="region of interest" description="Disordered" evidence="1">
    <location>
        <begin position="196"/>
        <end position="247"/>
    </location>
</feature>
<keyword evidence="2" id="KW-0456">Lyase</keyword>
<accession>A0A6J4NRI6</accession>
<feature type="region of interest" description="Disordered" evidence="1">
    <location>
        <begin position="161"/>
        <end position="183"/>
    </location>
</feature>
<feature type="compositionally biased region" description="Basic and acidic residues" evidence="1">
    <location>
        <begin position="87"/>
        <end position="100"/>
    </location>
</feature>
<feature type="region of interest" description="Disordered" evidence="1">
    <location>
        <begin position="68"/>
        <end position="102"/>
    </location>
</feature>
<feature type="region of interest" description="Disordered" evidence="1">
    <location>
        <begin position="262"/>
        <end position="287"/>
    </location>
</feature>
<dbReference type="EC" id="4.1.1.65" evidence="2"/>
<dbReference type="EMBL" id="CADCUX010000147">
    <property type="protein sequence ID" value="CAA9395239.1"/>
    <property type="molecule type" value="Genomic_DNA"/>
</dbReference>
<organism evidence="2">
    <name type="scientific">uncultured Ramlibacter sp</name>
    <dbReference type="NCBI Taxonomy" id="260755"/>
    <lineage>
        <taxon>Bacteria</taxon>
        <taxon>Pseudomonadati</taxon>
        <taxon>Pseudomonadota</taxon>
        <taxon>Betaproteobacteria</taxon>
        <taxon>Burkholderiales</taxon>
        <taxon>Comamonadaceae</taxon>
        <taxon>Ramlibacter</taxon>
        <taxon>environmental samples</taxon>
    </lineage>
</organism>
<gene>
    <name evidence="2" type="ORF">AVDCRST_MAG51-550</name>
</gene>
<feature type="non-terminal residue" evidence="2">
    <location>
        <position position="1"/>
    </location>
</feature>
<reference evidence="2" key="1">
    <citation type="submission" date="2020-02" db="EMBL/GenBank/DDBJ databases">
        <authorList>
            <person name="Meier V. D."/>
        </authorList>
    </citation>
    <scope>NUCLEOTIDE SEQUENCE</scope>
    <source>
        <strain evidence="2">AVDCRST_MAG51</strain>
    </source>
</reference>
<dbReference type="GO" id="GO:0004609">
    <property type="term" value="F:phosphatidylserine decarboxylase activity"/>
    <property type="evidence" value="ECO:0007669"/>
    <property type="project" value="UniProtKB-EC"/>
</dbReference>
<sequence>VSTPVDPAAVPAAQEAAHAVCGQGRRASWWCSHPCPHPQVRRPLRGEHVGGGRPPDRKLRQLQRLLHPALEGRGPPALRRRAGVPGRRSDQPVRADRARPDLPGQGAQLLHHHAARRRRGAGAAVRPWAFRHAVPGAQGLPPHPHALRRAPGAHGVRAGRPVLGQSGHRPARAEPVRPQRARGLHLRDGVRAFRQRAGGCHHRRQRGHGLARRRQSAPHPRRSQLGLPGAGHRLSQGPGDGALPARLHRGDAVPEKCRDLRGRLGADAPGAAGRGDGHRGGARAPGL</sequence>
<dbReference type="AlphaFoldDB" id="A0A6J4NRI6"/>
<feature type="compositionally biased region" description="Basic residues" evidence="1">
    <location>
        <begin position="199"/>
        <end position="222"/>
    </location>
</feature>
<feature type="non-terminal residue" evidence="2">
    <location>
        <position position="287"/>
    </location>
</feature>
<evidence type="ECO:0000256" key="1">
    <source>
        <dbReference type="SAM" id="MobiDB-lite"/>
    </source>
</evidence>
<name>A0A6J4NRI6_9BURK</name>
<evidence type="ECO:0000313" key="2">
    <source>
        <dbReference type="EMBL" id="CAA9395239.1"/>
    </source>
</evidence>
<protein>
    <submittedName>
        <fullName evidence="2">Phosphatidylserine decarboxylase</fullName>
        <ecNumber evidence="2">4.1.1.65</ecNumber>
    </submittedName>
</protein>